<feature type="compositionally biased region" description="Basic residues" evidence="1">
    <location>
        <begin position="100"/>
        <end position="109"/>
    </location>
</feature>
<dbReference type="Proteomes" id="UP000320735">
    <property type="component" value="Unassembled WGS sequence"/>
</dbReference>
<feature type="region of interest" description="Disordered" evidence="1">
    <location>
        <begin position="31"/>
        <end position="142"/>
    </location>
</feature>
<proteinExistence type="predicted"/>
<evidence type="ECO:0000259" key="2">
    <source>
        <dbReference type="Pfam" id="PF13360"/>
    </source>
</evidence>
<sequence length="1607" mass="179235">MTRSAPVARTMRMAFAVLVVSGGFGLWWSNATTADEGDSVPTENQESDPAAPQPQAAEETPAENPKAADKPAPEPKLRNPFKDFLNDVLTPGGKTDKPKKAEKKKRPPQPRKQPQRPIQDPRKHTSTSEPSDPRIPDPRTVRKAMQEARLSIDRENWKIAVRQLQYILDLPEDAFTPGNGRSWTSLKDDARQLLGSMPAEELQTYRAAYDGVAAKQLAKAVAAGDFHAVALVGRRYFHTKAGQQAADIVASHYLDRGEFGLANHWFQALLQPETDMTSSPAWRAKAALAAKLSSVAVQGAQSPLAVEVQQDDTARLGGEQQNLAAWLDEINEVPRPETALSEWPMYMGNSRRTGMPDGGEPLLLSRWYEPLTRSHRIETQIQDLVEDLGDEDFAMLPSLIPLMVDGKLIYRTLRGVRVADAATGAPLWETQDRVSAESLLSNDNLNGAWGFSGRRVFANFRGYSSQSITKNPLAYLLFEDANYGIISSDGQRLFVIEDLAILTKQPQQYWGSSQESSDRFGQDWSSNKIVAYDLNTGRPQWEIGGTLHGDTFELPLAGYFFHGAPVADGNELFVIGEKERLIELICLEAETGKVLWKQAVAQPTAKIERDIVRRWYGGQIAVGNGTIVCQTTTGLIAAVERRSHALLWSADTAKSKTSNRSRRRGRKQEDVAPTEPLNKRWFPTPPIIAGNRVLITAPRSNSLYCLDLITGSDQAGWGWKTPKTSRGMELLYLAGVFHQHVVVVGKRHVKCYALHNGFDDKWDIDLPSPPCGRGVAVAGRYYVPCQTGELVGIELETGSIAESLSRPVGSRGLGNLALYRGAVISLSPFGVESFEQRHTIEQEIAERKKRDPHDAVALLREAEIAELNRDVTTVLDRARTLDADALSPVDQTRFHDLYIRALTGLIQSDYAQHDDAVAELQQLSVTRDERQAYLRLVADRLVARGEIEDAFESYVQLAASIAPNMIQPVADSRMKVREDLWLAGRITDLWAQIPSAALPDFDNRVATLADEVAAESIEEQKQWLTLFGFHPAALKIQQQLVEYYASNGNLVAAEDLLNQIRDRSSDEIAAQAVRRKAELLLSAGAADAAADTYAELEQRYGATPLPDGKTAAEVAQAFRSDKNAPHELKRHLSPDWGNGPMTAVRMGHDYSQQDSLLPLDGLDLDTPFFSRHQLHVRSLRQRLEIVRGDSDKYLASIPLRGDSRRENNSLTAHSRGHHVLLVNQGMLHSISPLEKKVRWVQPVEVAPQHSTYQSESNADMRMKTSFDTALRQRGGRQPQSTNLFDDRHFIWRSGRELTVVDTLTGEICWTMENVPSDAQFFGGDGLLYQQEGKNKKNLVAIRLLDGKRIDLPHLADFTSGVTSSRAKRFVGRYGLFTKKSDKNVQISLRDPLNDAEVWNREFPAKSLSVLSNEHQLFVVTPDGKFSQLNLKTGELRLLGEVDLDVLKSRRTVYCVTDNQNAYLIIDWAARRSRDRYSGNHLATIRISGKIFAFNLDDPSDRWVYKVDKPRLLMLSGLQDAPLLVLARPQSETVGRRPRQMINKVNLVAIDKRNGEQVLDATLHMQPNFQKAHVNLPGKYIELQTYNERVRLMPMRGETAAASPQPSE</sequence>
<evidence type="ECO:0000256" key="1">
    <source>
        <dbReference type="SAM" id="MobiDB-lite"/>
    </source>
</evidence>
<organism evidence="3 4">
    <name type="scientific">Symmachiella macrocystis</name>
    <dbReference type="NCBI Taxonomy" id="2527985"/>
    <lineage>
        <taxon>Bacteria</taxon>
        <taxon>Pseudomonadati</taxon>
        <taxon>Planctomycetota</taxon>
        <taxon>Planctomycetia</taxon>
        <taxon>Planctomycetales</taxon>
        <taxon>Planctomycetaceae</taxon>
        <taxon>Symmachiella</taxon>
    </lineage>
</organism>
<dbReference type="Pfam" id="PF13360">
    <property type="entry name" value="PQQ_2"/>
    <property type="match status" value="1"/>
</dbReference>
<dbReference type="SUPFAM" id="SSF50998">
    <property type="entry name" value="Quinoprotein alcohol dehydrogenase-like"/>
    <property type="match status" value="3"/>
</dbReference>
<dbReference type="InterPro" id="IPR002372">
    <property type="entry name" value="PQQ_rpt_dom"/>
</dbReference>
<evidence type="ECO:0000313" key="4">
    <source>
        <dbReference type="Proteomes" id="UP000320735"/>
    </source>
</evidence>
<feature type="compositionally biased region" description="Basic residues" evidence="1">
    <location>
        <begin position="657"/>
        <end position="666"/>
    </location>
</feature>
<feature type="compositionally biased region" description="Low complexity" evidence="1">
    <location>
        <begin position="49"/>
        <end position="65"/>
    </location>
</feature>
<dbReference type="OrthoDB" id="242013at2"/>
<dbReference type="InterPro" id="IPR015943">
    <property type="entry name" value="WD40/YVTN_repeat-like_dom_sf"/>
</dbReference>
<feature type="compositionally biased region" description="Basic and acidic residues" evidence="1">
    <location>
        <begin position="131"/>
        <end position="142"/>
    </location>
</feature>
<keyword evidence="4" id="KW-1185">Reference proteome</keyword>
<dbReference type="Gene3D" id="2.130.10.10">
    <property type="entry name" value="YVTN repeat-like/Quinoprotein amine dehydrogenase"/>
    <property type="match status" value="2"/>
</dbReference>
<evidence type="ECO:0000313" key="3">
    <source>
        <dbReference type="EMBL" id="TWU14061.1"/>
    </source>
</evidence>
<dbReference type="PANTHER" id="PTHR34512">
    <property type="entry name" value="CELL SURFACE PROTEIN"/>
    <property type="match status" value="1"/>
</dbReference>
<name>A0A5C6BRM1_9PLAN</name>
<feature type="domain" description="Pyrrolo-quinoline quinone repeat" evidence="2">
    <location>
        <begin position="527"/>
        <end position="661"/>
    </location>
</feature>
<dbReference type="PANTHER" id="PTHR34512:SF30">
    <property type="entry name" value="OUTER MEMBRANE PROTEIN ASSEMBLY FACTOR BAMB"/>
    <property type="match status" value="1"/>
</dbReference>
<dbReference type="EMBL" id="SJPP01000001">
    <property type="protein sequence ID" value="TWU14061.1"/>
    <property type="molecule type" value="Genomic_DNA"/>
</dbReference>
<protein>
    <submittedName>
        <fullName evidence="3">Outer membrane protein assembly factor BamB</fullName>
    </submittedName>
</protein>
<comment type="caution">
    <text evidence="3">The sequence shown here is derived from an EMBL/GenBank/DDBJ whole genome shotgun (WGS) entry which is preliminary data.</text>
</comment>
<accession>A0A5C6BRM1</accession>
<dbReference type="InterPro" id="IPR011047">
    <property type="entry name" value="Quinoprotein_ADH-like_sf"/>
</dbReference>
<feature type="region of interest" description="Disordered" evidence="1">
    <location>
        <begin position="652"/>
        <end position="678"/>
    </location>
</feature>
<reference evidence="3 4" key="1">
    <citation type="submission" date="2019-02" db="EMBL/GenBank/DDBJ databases">
        <title>Deep-cultivation of Planctomycetes and their phenomic and genomic characterization uncovers novel biology.</title>
        <authorList>
            <person name="Wiegand S."/>
            <person name="Jogler M."/>
            <person name="Boedeker C."/>
            <person name="Pinto D."/>
            <person name="Vollmers J."/>
            <person name="Rivas-Marin E."/>
            <person name="Kohn T."/>
            <person name="Peeters S.H."/>
            <person name="Heuer A."/>
            <person name="Rast P."/>
            <person name="Oberbeckmann S."/>
            <person name="Bunk B."/>
            <person name="Jeske O."/>
            <person name="Meyerdierks A."/>
            <person name="Storesund J.E."/>
            <person name="Kallscheuer N."/>
            <person name="Luecker S."/>
            <person name="Lage O.M."/>
            <person name="Pohl T."/>
            <person name="Merkel B.J."/>
            <person name="Hornburger P."/>
            <person name="Mueller R.-W."/>
            <person name="Bruemmer F."/>
            <person name="Labrenz M."/>
            <person name="Spormann A.M."/>
            <person name="Op Den Camp H."/>
            <person name="Overmann J."/>
            <person name="Amann R."/>
            <person name="Jetten M.S.M."/>
            <person name="Mascher T."/>
            <person name="Medema M.H."/>
            <person name="Devos D.P."/>
            <person name="Kaster A.-K."/>
            <person name="Ovreas L."/>
            <person name="Rohde M."/>
            <person name="Galperin M.Y."/>
            <person name="Jogler C."/>
        </authorList>
    </citation>
    <scope>NUCLEOTIDE SEQUENCE [LARGE SCALE GENOMIC DNA]</scope>
    <source>
        <strain evidence="3 4">CA54</strain>
    </source>
</reference>
<gene>
    <name evidence="3" type="primary">bamB_7</name>
    <name evidence="3" type="ORF">CA54_29030</name>
</gene>
<feature type="compositionally biased region" description="Basic and acidic residues" evidence="1">
    <location>
        <begin position="66"/>
        <end position="85"/>
    </location>
</feature>